<dbReference type="Proteomes" id="UP000800200">
    <property type="component" value="Unassembled WGS sequence"/>
</dbReference>
<evidence type="ECO:0000256" key="1">
    <source>
        <dbReference type="ARBA" id="ARBA00005964"/>
    </source>
</evidence>
<dbReference type="EMBL" id="ML994640">
    <property type="protein sequence ID" value="KAF2183864.1"/>
    <property type="molecule type" value="Genomic_DNA"/>
</dbReference>
<evidence type="ECO:0000259" key="4">
    <source>
        <dbReference type="Pfam" id="PF00135"/>
    </source>
</evidence>
<sequence length="583" mass="62260">MNSLLKIAAICALIWTVAIAAPSNGYNVQSSKRRNASDLIVDLKYAIYQGIKNESTGLNLWKGIRYAAPPIGDLRWKAPQTPAANRTVTPASNFGPICPQAYPSIPNAPFIPGNEDCLFLNVYAPPNAPSSGLPVLVWIHGGGYGFGDGTQDMTEIINANGKGFVAVAIQYRLGAFGFLSSNEIKANGALNAGILDQAFALGWVQKYIHLFGGDSKKVTISGESAGGGSVMLHTIAKGGTLGTSLFLNGIAASPYLPAQYDYNKTIPTQHYYDFSSKAGCGEQGAVLECLKSKDSMVLQRANSNVSTSGTYGTWAFLPVTDGVYLQAPPSVQLNAKKVNGAKILVGNNANEGPLFVPPTIKTLDDLKSWLKQEFPTFADADIQKVLDAYPSSDAPVDPSALKFATDGSGPATAVNVSQVATGQQQRGNNIYAEATFICPSYWLNNAYSPSNSYHYQYSVPFASHIDDISAYFGPSAPNQSPEFSVAFRQIWGNFITKGNPSIASEPAAANWPVWVGGEESRMVNLNETGGTPYQAVTQFGASVTQFMNPGLKNNITTANAYSWEGGRGARCEFWKDIAAKVPM</sequence>
<dbReference type="AlphaFoldDB" id="A0A6A6DWA4"/>
<dbReference type="InterPro" id="IPR019819">
    <property type="entry name" value="Carboxylesterase_B_CS"/>
</dbReference>
<keyword evidence="6" id="KW-1185">Reference proteome</keyword>
<feature type="non-terminal residue" evidence="5">
    <location>
        <position position="1"/>
    </location>
</feature>
<dbReference type="PANTHER" id="PTHR11559">
    <property type="entry name" value="CARBOXYLESTERASE"/>
    <property type="match status" value="1"/>
</dbReference>
<proteinExistence type="inferred from homology"/>
<dbReference type="InterPro" id="IPR019826">
    <property type="entry name" value="Carboxylesterase_B_AS"/>
</dbReference>
<evidence type="ECO:0000256" key="2">
    <source>
        <dbReference type="ARBA" id="ARBA00022801"/>
    </source>
</evidence>
<feature type="chain" id="PRO_5025708214" description="Carboxylic ester hydrolase" evidence="3">
    <location>
        <begin position="21"/>
        <end position="583"/>
    </location>
</feature>
<keyword evidence="2 3" id="KW-0378">Hydrolase</keyword>
<dbReference type="SUPFAM" id="SSF53474">
    <property type="entry name" value="alpha/beta-Hydrolases"/>
    <property type="match status" value="1"/>
</dbReference>
<dbReference type="InterPro" id="IPR050309">
    <property type="entry name" value="Type-B_Carboxylest/Lipase"/>
</dbReference>
<keyword evidence="3" id="KW-0732">Signal</keyword>
<reference evidence="5" key="1">
    <citation type="journal article" date="2020" name="Stud. Mycol.">
        <title>101 Dothideomycetes genomes: a test case for predicting lifestyles and emergence of pathogens.</title>
        <authorList>
            <person name="Haridas S."/>
            <person name="Albert R."/>
            <person name="Binder M."/>
            <person name="Bloem J."/>
            <person name="Labutti K."/>
            <person name="Salamov A."/>
            <person name="Andreopoulos B."/>
            <person name="Baker S."/>
            <person name="Barry K."/>
            <person name="Bills G."/>
            <person name="Bluhm B."/>
            <person name="Cannon C."/>
            <person name="Castanera R."/>
            <person name="Culley D."/>
            <person name="Daum C."/>
            <person name="Ezra D."/>
            <person name="Gonzalez J."/>
            <person name="Henrissat B."/>
            <person name="Kuo A."/>
            <person name="Liang C."/>
            <person name="Lipzen A."/>
            <person name="Lutzoni F."/>
            <person name="Magnuson J."/>
            <person name="Mondo S."/>
            <person name="Nolan M."/>
            <person name="Ohm R."/>
            <person name="Pangilinan J."/>
            <person name="Park H.-J."/>
            <person name="Ramirez L."/>
            <person name="Alfaro M."/>
            <person name="Sun H."/>
            <person name="Tritt A."/>
            <person name="Yoshinaga Y."/>
            <person name="Zwiers L.-H."/>
            <person name="Turgeon B."/>
            <person name="Goodwin S."/>
            <person name="Spatafora J."/>
            <person name="Crous P."/>
            <person name="Grigoriev I."/>
        </authorList>
    </citation>
    <scope>NUCLEOTIDE SEQUENCE</scope>
    <source>
        <strain evidence="5">CBS 207.26</strain>
    </source>
</reference>
<name>A0A6A6DWA4_9PEZI</name>
<comment type="similarity">
    <text evidence="1 3">Belongs to the type-B carboxylesterase/lipase family.</text>
</comment>
<dbReference type="InterPro" id="IPR029058">
    <property type="entry name" value="AB_hydrolase_fold"/>
</dbReference>
<dbReference type="OrthoDB" id="408631at2759"/>
<dbReference type="InterPro" id="IPR002018">
    <property type="entry name" value="CarbesteraseB"/>
</dbReference>
<evidence type="ECO:0000256" key="3">
    <source>
        <dbReference type="RuleBase" id="RU361235"/>
    </source>
</evidence>
<organism evidence="5 6">
    <name type="scientific">Zopfia rhizophila CBS 207.26</name>
    <dbReference type="NCBI Taxonomy" id="1314779"/>
    <lineage>
        <taxon>Eukaryota</taxon>
        <taxon>Fungi</taxon>
        <taxon>Dikarya</taxon>
        <taxon>Ascomycota</taxon>
        <taxon>Pezizomycotina</taxon>
        <taxon>Dothideomycetes</taxon>
        <taxon>Dothideomycetes incertae sedis</taxon>
        <taxon>Zopfiaceae</taxon>
        <taxon>Zopfia</taxon>
    </lineage>
</organism>
<feature type="signal peptide" evidence="3">
    <location>
        <begin position="1"/>
        <end position="20"/>
    </location>
</feature>
<dbReference type="GO" id="GO:0016787">
    <property type="term" value="F:hydrolase activity"/>
    <property type="evidence" value="ECO:0007669"/>
    <property type="project" value="UniProtKB-KW"/>
</dbReference>
<dbReference type="PROSITE" id="PS00941">
    <property type="entry name" value="CARBOXYLESTERASE_B_2"/>
    <property type="match status" value="1"/>
</dbReference>
<accession>A0A6A6DWA4</accession>
<dbReference type="Pfam" id="PF00135">
    <property type="entry name" value="COesterase"/>
    <property type="match status" value="1"/>
</dbReference>
<dbReference type="EC" id="3.1.1.-" evidence="3"/>
<feature type="domain" description="Carboxylesterase type B" evidence="4">
    <location>
        <begin position="39"/>
        <end position="529"/>
    </location>
</feature>
<protein>
    <recommendedName>
        <fullName evidence="3">Carboxylic ester hydrolase</fullName>
        <ecNumber evidence="3">3.1.1.-</ecNumber>
    </recommendedName>
</protein>
<evidence type="ECO:0000313" key="5">
    <source>
        <dbReference type="EMBL" id="KAF2183864.1"/>
    </source>
</evidence>
<gene>
    <name evidence="5" type="ORF">K469DRAFT_739648</name>
</gene>
<dbReference type="PROSITE" id="PS00122">
    <property type="entry name" value="CARBOXYLESTERASE_B_1"/>
    <property type="match status" value="1"/>
</dbReference>
<dbReference type="Gene3D" id="3.40.50.1820">
    <property type="entry name" value="alpha/beta hydrolase"/>
    <property type="match status" value="1"/>
</dbReference>
<evidence type="ECO:0000313" key="6">
    <source>
        <dbReference type="Proteomes" id="UP000800200"/>
    </source>
</evidence>